<reference evidence="8 9" key="1">
    <citation type="journal article" date="2016" name="Proc. Natl. Acad. Sci. U.S.A.">
        <title>Comparative genomics of biotechnologically important yeasts.</title>
        <authorList>
            <person name="Riley R."/>
            <person name="Haridas S."/>
            <person name="Wolfe K.H."/>
            <person name="Lopes M.R."/>
            <person name="Hittinger C.T."/>
            <person name="Goeker M."/>
            <person name="Salamov A.A."/>
            <person name="Wisecaver J.H."/>
            <person name="Long T.M."/>
            <person name="Calvey C.H."/>
            <person name="Aerts A.L."/>
            <person name="Barry K.W."/>
            <person name="Choi C."/>
            <person name="Clum A."/>
            <person name="Coughlan A.Y."/>
            <person name="Deshpande S."/>
            <person name="Douglass A.P."/>
            <person name="Hanson S.J."/>
            <person name="Klenk H.-P."/>
            <person name="LaButti K.M."/>
            <person name="Lapidus A."/>
            <person name="Lindquist E.A."/>
            <person name="Lipzen A.M."/>
            <person name="Meier-Kolthoff J.P."/>
            <person name="Ohm R.A."/>
            <person name="Otillar R.P."/>
            <person name="Pangilinan J.L."/>
            <person name="Peng Y."/>
            <person name="Rokas A."/>
            <person name="Rosa C.A."/>
            <person name="Scheuner C."/>
            <person name="Sibirny A.A."/>
            <person name="Slot J.C."/>
            <person name="Stielow J.B."/>
            <person name="Sun H."/>
            <person name="Kurtzman C.P."/>
            <person name="Blackwell M."/>
            <person name="Grigoriev I.V."/>
            <person name="Jeffries T.W."/>
        </authorList>
    </citation>
    <scope>NUCLEOTIDE SEQUENCE [LARGE SCALE GENOMIC DNA]</scope>
    <source>
        <strain evidence="9">ATCC 18201 / CBS 1600 / BCRC 20928 / JCM 3617 / NBRC 0987 / NRRL Y-1542</strain>
    </source>
</reference>
<evidence type="ECO:0000256" key="5">
    <source>
        <dbReference type="ARBA" id="ARBA00067174"/>
    </source>
</evidence>
<dbReference type="PANTHER" id="PTHR43804">
    <property type="entry name" value="LD18447P"/>
    <property type="match status" value="1"/>
</dbReference>
<sequence>MFNAIKCSIPRRIGLRLESTFVPIHPLLLKRADLLSKEHAELEHQMSDGFDLNQQKKFSKLSSVVDVYKEYTEKLAEYDELNSLLTDASLKDDAEQEIETVLPQLVSITEKLQTKLLPPHPFADRPAILELRPGVGGVEAMIFTQDLFNMYLGYANTHRWPYSIVSKSVNQQGNGLLEGIISIDEPGAYDRLRFEAGVHRVQRIPETENKGRTQTSTSAVVVLPQMSSKGQAEDADERSFAAGEVRIDVMRASGKGGQHVNTTESAVRLTHIPTGITVSMQDERSQHKNKAKAFQILRARLAELERVQMEAEERKKRKDQVTSTDRSDKIRTYNFPQNRITDHRCGYSLHDIDGVMSGEKLDQLVDVLEQHEAQEKSKSLLEELENQALVMSEGDLIYCSRRTVKAGELQRYVITFEPKEELKNRNVDSLWLKVRNTESVATRAAFLRGPYILYTDVTPGEYDKNKPTFVTLDQPKFEPNLSPSQKFICELSLHTIKDKYVWTVDVVSQIIFSSTSEVAFEVLIGLNKECLNLSTDKLGSFDPRLTVNRQDTMDLWNLPHHSRGKPVHLVILTHGLHSNTGADLFYIKEQIDKVEHGDDEELLVRGFHGNNCKTELGVKYLGSKVGEYIIQQLYNEDVKKISFIGHSLGGLVQTFAIAYIQVNFPWFFQKFITTPASRPNVIVHDRMYTEDDIPPKVIRKKNFLQNLDPMAKFHDLEDDIAREWHRGLSWRKVLVKLEPDAHNNIIVRRKYANAFGWQVVEHMVNNHFTQSTPNAHTVPKVDSSADLENLEEIKSLVDRDTLQRDNEELDLGDDAAPTALDMSWVNQKDGESIFDLGPTGMMTNFNDMLNNFRNWSRTLRT</sequence>
<dbReference type="Gene3D" id="6.10.140.1950">
    <property type="match status" value="1"/>
</dbReference>
<comment type="similarity">
    <text evidence="2">Belongs to the prokaryotic/mitochondrial release factor family.</text>
</comment>
<proteinExistence type="inferred from homology"/>
<dbReference type="PANTHER" id="PTHR43804:SF7">
    <property type="entry name" value="LD18447P"/>
    <property type="match status" value="1"/>
</dbReference>
<dbReference type="Pfam" id="PF05057">
    <property type="entry name" value="DUF676"/>
    <property type="match status" value="1"/>
</dbReference>
<dbReference type="GO" id="GO:0003747">
    <property type="term" value="F:translation release factor activity"/>
    <property type="evidence" value="ECO:0007669"/>
    <property type="project" value="InterPro"/>
</dbReference>
<dbReference type="OrthoDB" id="2019491at2759"/>
<keyword evidence="3" id="KW-0488">Methylation</keyword>
<dbReference type="InterPro" id="IPR029058">
    <property type="entry name" value="AB_hydrolase_fold"/>
</dbReference>
<organism evidence="8 9">
    <name type="scientific">Cyberlindnera jadinii (strain ATCC 18201 / CBS 1600 / BCRC 20928 / JCM 3617 / NBRC 0987 / NRRL Y-1542)</name>
    <name type="common">Torula yeast</name>
    <name type="synonym">Candida utilis</name>
    <dbReference type="NCBI Taxonomy" id="983966"/>
    <lineage>
        <taxon>Eukaryota</taxon>
        <taxon>Fungi</taxon>
        <taxon>Dikarya</taxon>
        <taxon>Ascomycota</taxon>
        <taxon>Saccharomycotina</taxon>
        <taxon>Saccharomycetes</taxon>
        <taxon>Phaffomycetales</taxon>
        <taxon>Phaffomycetaceae</taxon>
        <taxon>Cyberlindnera</taxon>
    </lineage>
</organism>
<dbReference type="GeneID" id="30991807"/>
<comment type="similarity">
    <text evidence="1">Belongs to the putative lipase ROG1 family.</text>
</comment>
<dbReference type="PROSITE" id="PS00745">
    <property type="entry name" value="RF_PROK_I"/>
    <property type="match status" value="1"/>
</dbReference>
<name>A0A1E4RXA1_CYBJN</name>
<evidence type="ECO:0000313" key="8">
    <source>
        <dbReference type="EMBL" id="ODV71821.1"/>
    </source>
</evidence>
<dbReference type="FunFam" id="3.30.160.20:FF:000004">
    <property type="entry name" value="Peptide chain release factor 1"/>
    <property type="match status" value="1"/>
</dbReference>
<evidence type="ECO:0000256" key="6">
    <source>
        <dbReference type="SAM" id="MobiDB-lite"/>
    </source>
</evidence>
<gene>
    <name evidence="8" type="ORF">CYBJADRAFT_191707</name>
</gene>
<dbReference type="InterPro" id="IPR050057">
    <property type="entry name" value="Prokaryotic/Mito_RF"/>
</dbReference>
<keyword evidence="4" id="KW-0648">Protein biosynthesis</keyword>
<dbReference type="Pfam" id="PF03462">
    <property type="entry name" value="PCRF"/>
    <property type="match status" value="1"/>
</dbReference>
<dbReference type="InterPro" id="IPR005139">
    <property type="entry name" value="PCRF"/>
</dbReference>
<evidence type="ECO:0000256" key="4">
    <source>
        <dbReference type="ARBA" id="ARBA00022917"/>
    </source>
</evidence>
<evidence type="ECO:0000313" key="9">
    <source>
        <dbReference type="Proteomes" id="UP000094389"/>
    </source>
</evidence>
<accession>A0A1E4RXA1</accession>
<feature type="region of interest" description="Disordered" evidence="6">
    <location>
        <begin position="310"/>
        <end position="333"/>
    </location>
</feature>
<evidence type="ECO:0000256" key="2">
    <source>
        <dbReference type="ARBA" id="ARBA00010835"/>
    </source>
</evidence>
<evidence type="ECO:0000256" key="1">
    <source>
        <dbReference type="ARBA" id="ARBA00007920"/>
    </source>
</evidence>
<dbReference type="EMBL" id="KV453938">
    <property type="protein sequence ID" value="ODV71821.1"/>
    <property type="molecule type" value="Genomic_DNA"/>
</dbReference>
<keyword evidence="9" id="KW-1185">Reference proteome</keyword>
<dbReference type="InterPro" id="IPR045853">
    <property type="entry name" value="Pep_chain_release_fac_I_sf"/>
</dbReference>
<protein>
    <recommendedName>
        <fullName evidence="5">Peptide chain release factor 1, mitochondrial</fullName>
    </recommendedName>
</protein>
<dbReference type="GO" id="GO:0032543">
    <property type="term" value="P:mitochondrial translation"/>
    <property type="evidence" value="ECO:0007669"/>
    <property type="project" value="UniProtKB-ARBA"/>
</dbReference>
<dbReference type="InterPro" id="IPR000352">
    <property type="entry name" value="Pep_chain_release_fac_I"/>
</dbReference>
<dbReference type="Proteomes" id="UP000094389">
    <property type="component" value="Unassembled WGS sequence"/>
</dbReference>
<dbReference type="SMART" id="SM00937">
    <property type="entry name" value="PCRF"/>
    <property type="match status" value="1"/>
</dbReference>
<dbReference type="SUPFAM" id="SSF53474">
    <property type="entry name" value="alpha/beta-Hydrolases"/>
    <property type="match status" value="1"/>
</dbReference>
<dbReference type="SUPFAM" id="SSF75620">
    <property type="entry name" value="Release factor"/>
    <property type="match status" value="1"/>
</dbReference>
<dbReference type="STRING" id="983966.A0A1E4RXA1"/>
<dbReference type="Gene3D" id="3.30.70.1660">
    <property type="match status" value="1"/>
</dbReference>
<dbReference type="RefSeq" id="XP_020068860.1">
    <property type="nucleotide sequence ID" value="XM_020217411.1"/>
</dbReference>
<feature type="domain" description="Prokaryotic-type class I peptide chain release factors" evidence="7">
    <location>
        <begin position="251"/>
        <end position="267"/>
    </location>
</feature>
<dbReference type="AlphaFoldDB" id="A0A1E4RXA1"/>
<dbReference type="Gene3D" id="3.30.160.20">
    <property type="match status" value="1"/>
</dbReference>
<dbReference type="GO" id="GO:0005739">
    <property type="term" value="C:mitochondrion"/>
    <property type="evidence" value="ECO:0007669"/>
    <property type="project" value="UniProtKB-ARBA"/>
</dbReference>
<evidence type="ECO:0000256" key="3">
    <source>
        <dbReference type="ARBA" id="ARBA00022481"/>
    </source>
</evidence>
<evidence type="ECO:0000259" key="7">
    <source>
        <dbReference type="PROSITE" id="PS00745"/>
    </source>
</evidence>
<dbReference type="Pfam" id="PF00472">
    <property type="entry name" value="RF-1"/>
    <property type="match status" value="1"/>
</dbReference>
<dbReference type="InterPro" id="IPR007751">
    <property type="entry name" value="DUF676_lipase-like"/>
</dbReference>